<organism evidence="4 5">
    <name type="scientific">Acidovorax carolinensis</name>
    <dbReference type="NCBI Taxonomy" id="553814"/>
    <lineage>
        <taxon>Bacteria</taxon>
        <taxon>Pseudomonadati</taxon>
        <taxon>Pseudomonadota</taxon>
        <taxon>Betaproteobacteria</taxon>
        <taxon>Burkholderiales</taxon>
        <taxon>Comamonadaceae</taxon>
        <taxon>Acidovorax</taxon>
    </lineage>
</organism>
<evidence type="ECO:0000313" key="5">
    <source>
        <dbReference type="Proteomes" id="UP000194440"/>
    </source>
</evidence>
<dbReference type="PANTHER" id="PTHR33678:SF1">
    <property type="entry name" value="BLL1576 PROTEIN"/>
    <property type="match status" value="1"/>
</dbReference>
<evidence type="ECO:0000259" key="2">
    <source>
        <dbReference type="Pfam" id="PF03050"/>
    </source>
</evidence>
<accession>A0A240TPN6</accession>
<dbReference type="KEGG" id="acis:CBP35_13355"/>
<protein>
    <submittedName>
        <fullName evidence="4">Uncharacterized protein</fullName>
    </submittedName>
</protein>
<gene>
    <name evidence="4" type="ORF">CBP36_05575</name>
</gene>
<evidence type="ECO:0000256" key="1">
    <source>
        <dbReference type="SAM" id="MobiDB-lite"/>
    </source>
</evidence>
<feature type="domain" description="Transposase IS66 central" evidence="2">
    <location>
        <begin position="157"/>
        <end position="440"/>
    </location>
</feature>
<dbReference type="EMBL" id="CP021366">
    <property type="protein sequence ID" value="ART58405.1"/>
    <property type="molecule type" value="Genomic_DNA"/>
</dbReference>
<dbReference type="InterPro" id="IPR052344">
    <property type="entry name" value="Transposase-related"/>
</dbReference>
<dbReference type="Pfam" id="PF03050">
    <property type="entry name" value="DDE_Tnp_IS66"/>
    <property type="match status" value="1"/>
</dbReference>
<dbReference type="AlphaFoldDB" id="A0A240UBE7"/>
<dbReference type="Proteomes" id="UP000194440">
    <property type="component" value="Chromosome"/>
</dbReference>
<sequence>MQTPSSLNQLSHAEKDALILMLQEQIKALQEAVMQLQTQGKLNSRNSSKPPSSDGLNKPAPKSLRVAGDKPTGGQKGHTGSTLRQATQPDKIVVHGVPEHCQACHQELPFAYVSETRQVFDLPVLQFEVTEHHAMQAICRCGHVHTAEFPAGVNAAVQYGPRAQAAMVHLNQNHAVSVQRTAALMKDFFGLPVSQATVLKAAMTSAGILQPTVDAIGQGAVNADVLHADETGLRVAKTLHWLHVLATDTLTWMGCHPKRGGEAFDALALLQQFKGVLVHDGWLPYKALQCQHALCNAHHLRELTYLLEEQGQAWAGDMIELLTHASHLDNLQCADGQSPNYNTKQYQCEVRDLRDLYEAILAQAQTENPVVPSTGKRGRPKQSKATNLIGRLRDYRDDVWRFMTQPGVPFTNNLAEQTVRMPKVKQKVSGCFRTLSGAQAYCVIRSYCATMHKQGGNVFDSLVAAFKGVPTQHSFR</sequence>
<keyword evidence="5" id="KW-1185">Reference proteome</keyword>
<dbReference type="InterPro" id="IPR004291">
    <property type="entry name" value="Transposase_IS66_central"/>
</dbReference>
<feature type="domain" description="DUF6444" evidence="3">
    <location>
        <begin position="6"/>
        <end position="81"/>
    </location>
</feature>
<accession>A0A240UBE7</accession>
<feature type="compositionally biased region" description="Polar residues" evidence="1">
    <location>
        <begin position="78"/>
        <end position="87"/>
    </location>
</feature>
<proteinExistence type="predicted"/>
<dbReference type="KEGG" id="acip:CBP36_05575"/>
<dbReference type="NCBIfam" id="NF033517">
    <property type="entry name" value="transpos_IS66"/>
    <property type="match status" value="1"/>
</dbReference>
<name>A0A240UBE7_9BURK</name>
<dbReference type="Pfam" id="PF20042">
    <property type="entry name" value="DUF6444"/>
    <property type="match status" value="1"/>
</dbReference>
<dbReference type="PANTHER" id="PTHR33678">
    <property type="entry name" value="BLL1576 PROTEIN"/>
    <property type="match status" value="1"/>
</dbReference>
<feature type="region of interest" description="Disordered" evidence="1">
    <location>
        <begin position="37"/>
        <end position="87"/>
    </location>
</feature>
<dbReference type="RefSeq" id="WP_013801324.1">
    <property type="nucleotide sequence ID" value="NZ_CP021359.1"/>
</dbReference>
<dbReference type="OrthoDB" id="8911620at2"/>
<evidence type="ECO:0000259" key="3">
    <source>
        <dbReference type="Pfam" id="PF20042"/>
    </source>
</evidence>
<feature type="compositionally biased region" description="Polar residues" evidence="1">
    <location>
        <begin position="37"/>
        <end position="55"/>
    </location>
</feature>
<evidence type="ECO:0000313" key="4">
    <source>
        <dbReference type="EMBL" id="ART58405.1"/>
    </source>
</evidence>
<dbReference type="InterPro" id="IPR045618">
    <property type="entry name" value="DUF6444"/>
</dbReference>
<reference evidence="4" key="1">
    <citation type="submission" date="2017-05" db="EMBL/GenBank/DDBJ databases">
        <title>Polyphasic characterization of four soil-derived phenanthrene-degrading Acidovorax strains and proposal of Acidovorax phenanthrenivorans sp. nov.</title>
        <authorList>
            <person name="Singleton D."/>
            <person name="Lee J."/>
            <person name="Dickey A.N."/>
            <person name="Stroud A."/>
            <person name="Scholl E.H."/>
            <person name="Wright F.A."/>
            <person name="Aitken M.D."/>
        </authorList>
    </citation>
    <scope>NUCLEOTIDE SEQUENCE</scope>
    <source>
        <strain evidence="4">P4</strain>
    </source>
</reference>
<dbReference type="KEGG" id="acid:CBP33_05140"/>